<keyword evidence="5" id="KW-0560">Oxidoreductase</keyword>
<dbReference type="Pfam" id="PF13640">
    <property type="entry name" value="2OG-FeII_Oxy_3"/>
    <property type="match status" value="1"/>
</dbReference>
<evidence type="ECO:0000259" key="7">
    <source>
        <dbReference type="PROSITE" id="PS51471"/>
    </source>
</evidence>
<comment type="caution">
    <text evidence="8">The sequence shown here is derived from an EMBL/GenBank/DDBJ whole genome shotgun (WGS) entry which is preliminary data.</text>
</comment>
<evidence type="ECO:0000256" key="2">
    <source>
        <dbReference type="ARBA" id="ARBA00022723"/>
    </source>
</evidence>
<protein>
    <submittedName>
        <fullName evidence="8">2OG-Fe(II) oxygenase</fullName>
    </submittedName>
</protein>
<evidence type="ECO:0000256" key="3">
    <source>
        <dbReference type="ARBA" id="ARBA00022896"/>
    </source>
</evidence>
<dbReference type="InterPro" id="IPR006620">
    <property type="entry name" value="Pro_4_hyd_alph"/>
</dbReference>
<evidence type="ECO:0000256" key="6">
    <source>
        <dbReference type="ARBA" id="ARBA00023004"/>
    </source>
</evidence>
<proteinExistence type="predicted"/>
<dbReference type="SMART" id="SM00702">
    <property type="entry name" value="P4Hc"/>
    <property type="match status" value="1"/>
</dbReference>
<evidence type="ECO:0000256" key="1">
    <source>
        <dbReference type="ARBA" id="ARBA00001961"/>
    </source>
</evidence>
<sequence>MNVTNATFNGDSFNEVFNAKLCADLRDHGWFQHNLFLSSELNHSLAEECLQLHLSDQLKPATIGQGQQRSLHTNIRSDQIGWLHSGQSRACDAYLLMMEQLRLTLNQTLYLGLEDYESHFSFYETGAFYSKHLDRFHHHDARTVSVVIYLNDDWLAGQGGALRLHPHNLATHDIAPLACRLVVFLSAEMLHEVLPATRNRMSLTGWFRLRIST</sequence>
<gene>
    <name evidence="8" type="ORF">H8K33_18035</name>
</gene>
<keyword evidence="9" id="KW-1185">Reference proteome</keyword>
<keyword evidence="3" id="KW-0847">Vitamin C</keyword>
<dbReference type="InterPro" id="IPR051559">
    <property type="entry name" value="HIF_prolyl_hydroxylases"/>
</dbReference>
<dbReference type="InterPro" id="IPR005123">
    <property type="entry name" value="Oxoglu/Fe-dep_dioxygenase_dom"/>
</dbReference>
<organism evidence="8 9">
    <name type="scientific">Undibacterium amnicola</name>
    <dbReference type="NCBI Taxonomy" id="1834038"/>
    <lineage>
        <taxon>Bacteria</taxon>
        <taxon>Pseudomonadati</taxon>
        <taxon>Pseudomonadota</taxon>
        <taxon>Betaproteobacteria</taxon>
        <taxon>Burkholderiales</taxon>
        <taxon>Oxalobacteraceae</taxon>
        <taxon>Undibacterium</taxon>
    </lineage>
</organism>
<evidence type="ECO:0000256" key="4">
    <source>
        <dbReference type="ARBA" id="ARBA00022964"/>
    </source>
</evidence>
<evidence type="ECO:0000313" key="8">
    <source>
        <dbReference type="EMBL" id="MBC3833411.1"/>
    </source>
</evidence>
<accession>A0ABR6XVA5</accession>
<keyword evidence="6" id="KW-0408">Iron</keyword>
<dbReference type="Gene3D" id="2.60.120.620">
    <property type="entry name" value="q2cbj1_9rhob like domain"/>
    <property type="match status" value="1"/>
</dbReference>
<dbReference type="Proteomes" id="UP000643610">
    <property type="component" value="Unassembled WGS sequence"/>
</dbReference>
<dbReference type="EMBL" id="JACOFU010000010">
    <property type="protein sequence ID" value="MBC3833411.1"/>
    <property type="molecule type" value="Genomic_DNA"/>
</dbReference>
<keyword evidence="4" id="KW-0223">Dioxygenase</keyword>
<dbReference type="InterPro" id="IPR044862">
    <property type="entry name" value="Pro_4_hyd_alph_FE2OG_OXY"/>
</dbReference>
<dbReference type="PANTHER" id="PTHR12907:SF26">
    <property type="entry name" value="HIF PROLYL HYDROXYLASE, ISOFORM C"/>
    <property type="match status" value="1"/>
</dbReference>
<reference evidence="8 9" key="1">
    <citation type="submission" date="2020-08" db="EMBL/GenBank/DDBJ databases">
        <title>Novel species isolated from subtropical streams in China.</title>
        <authorList>
            <person name="Lu H."/>
        </authorList>
    </citation>
    <scope>NUCLEOTIDE SEQUENCE [LARGE SCALE GENOMIC DNA]</scope>
    <source>
        <strain evidence="8 9">KCTC 52442</strain>
    </source>
</reference>
<evidence type="ECO:0000313" key="9">
    <source>
        <dbReference type="Proteomes" id="UP000643610"/>
    </source>
</evidence>
<feature type="domain" description="Fe2OG dioxygenase" evidence="7">
    <location>
        <begin position="104"/>
        <end position="209"/>
    </location>
</feature>
<evidence type="ECO:0000256" key="5">
    <source>
        <dbReference type="ARBA" id="ARBA00023002"/>
    </source>
</evidence>
<comment type="cofactor">
    <cofactor evidence="1">
        <name>L-ascorbate</name>
        <dbReference type="ChEBI" id="CHEBI:38290"/>
    </cofactor>
</comment>
<keyword evidence="2" id="KW-0479">Metal-binding</keyword>
<name>A0ABR6XVA5_9BURK</name>
<dbReference type="PROSITE" id="PS51471">
    <property type="entry name" value="FE2OG_OXY"/>
    <property type="match status" value="1"/>
</dbReference>
<dbReference type="PANTHER" id="PTHR12907">
    <property type="entry name" value="EGL NINE HOMOLOG-RELATED"/>
    <property type="match status" value="1"/>
</dbReference>